<dbReference type="Gene3D" id="6.20.20.10">
    <property type="match status" value="1"/>
</dbReference>
<organism evidence="2 3">
    <name type="scientific">Salibacterium halotolerans</name>
    <dbReference type="NCBI Taxonomy" id="1884432"/>
    <lineage>
        <taxon>Bacteria</taxon>
        <taxon>Bacillati</taxon>
        <taxon>Bacillota</taxon>
        <taxon>Bacilli</taxon>
        <taxon>Bacillales</taxon>
        <taxon>Bacillaceae</taxon>
    </lineage>
</organism>
<feature type="region of interest" description="Disordered" evidence="1">
    <location>
        <begin position="38"/>
        <end position="58"/>
    </location>
</feature>
<dbReference type="RefSeq" id="WP_170841096.1">
    <property type="nucleotide sequence ID" value="NZ_FOXD01000011.1"/>
</dbReference>
<sequence length="58" mass="6393">MNIHDNVCSACDGTGLLMDDEQWKYSCSVCNGDGVLQAGEKPEPDEPFDVDETNRTLE</sequence>
<dbReference type="EMBL" id="FOXD01000011">
    <property type="protein sequence ID" value="SFP84821.1"/>
    <property type="molecule type" value="Genomic_DNA"/>
</dbReference>
<dbReference type="SUPFAM" id="SSF57938">
    <property type="entry name" value="DnaJ/Hsp40 cysteine-rich domain"/>
    <property type="match status" value="1"/>
</dbReference>
<dbReference type="AlphaFoldDB" id="A0A1I5TPJ8"/>
<name>A0A1I5TPJ8_9BACI</name>
<dbReference type="STRING" id="1884432.SAMN05518683_11134"/>
<dbReference type="InterPro" id="IPR036410">
    <property type="entry name" value="HSP_DnaJ_Cys-rich_dom_sf"/>
</dbReference>
<proteinExistence type="predicted"/>
<reference evidence="3" key="1">
    <citation type="submission" date="2016-10" db="EMBL/GenBank/DDBJ databases">
        <authorList>
            <person name="Varghese N."/>
            <person name="Submissions S."/>
        </authorList>
    </citation>
    <scope>NUCLEOTIDE SEQUENCE [LARGE SCALE GENOMIC DNA]</scope>
    <source>
        <strain evidence="3">S7</strain>
    </source>
</reference>
<protein>
    <submittedName>
        <fullName evidence="2">Uncharacterized protein</fullName>
    </submittedName>
</protein>
<evidence type="ECO:0000313" key="2">
    <source>
        <dbReference type="EMBL" id="SFP84821.1"/>
    </source>
</evidence>
<keyword evidence="3" id="KW-1185">Reference proteome</keyword>
<evidence type="ECO:0000313" key="3">
    <source>
        <dbReference type="Proteomes" id="UP000198892"/>
    </source>
</evidence>
<dbReference type="Proteomes" id="UP000198892">
    <property type="component" value="Unassembled WGS sequence"/>
</dbReference>
<gene>
    <name evidence="2" type="ORF">SAMN05518683_11134</name>
</gene>
<evidence type="ECO:0000256" key="1">
    <source>
        <dbReference type="SAM" id="MobiDB-lite"/>
    </source>
</evidence>
<accession>A0A1I5TPJ8</accession>